<dbReference type="PANTHER" id="PTHR35006:SF1">
    <property type="entry name" value="BLL2941 PROTEIN"/>
    <property type="match status" value="1"/>
</dbReference>
<protein>
    <submittedName>
        <fullName evidence="2">Glyoxalase</fullName>
    </submittedName>
</protein>
<reference evidence="2 3" key="1">
    <citation type="submission" date="2018-01" db="EMBL/GenBank/DDBJ databases">
        <title>The draft genome of an aniline degradation strain ANB-1.</title>
        <authorList>
            <person name="Zhang L."/>
            <person name="Jiang J."/>
        </authorList>
    </citation>
    <scope>NUCLEOTIDE SEQUENCE [LARGE SCALE GENOMIC DNA]</scope>
    <source>
        <strain evidence="2 3">ANB-1</strain>
    </source>
</reference>
<dbReference type="PROSITE" id="PS51819">
    <property type="entry name" value="VOC"/>
    <property type="match status" value="1"/>
</dbReference>
<name>A0A2N8KN73_9BURK</name>
<dbReference type="SUPFAM" id="SSF54593">
    <property type="entry name" value="Glyoxalase/Bleomycin resistance protein/Dihydroxybiphenyl dioxygenase"/>
    <property type="match status" value="1"/>
</dbReference>
<dbReference type="InterPro" id="IPR004360">
    <property type="entry name" value="Glyas_Fos-R_dOase_dom"/>
</dbReference>
<dbReference type="Proteomes" id="UP000235994">
    <property type="component" value="Unassembled WGS sequence"/>
</dbReference>
<evidence type="ECO:0000313" key="2">
    <source>
        <dbReference type="EMBL" id="PND34904.1"/>
    </source>
</evidence>
<evidence type="ECO:0000259" key="1">
    <source>
        <dbReference type="PROSITE" id="PS51819"/>
    </source>
</evidence>
<comment type="caution">
    <text evidence="2">The sequence shown here is derived from an EMBL/GenBank/DDBJ whole genome shotgun (WGS) entry which is preliminary data.</text>
</comment>
<dbReference type="InterPro" id="IPR029068">
    <property type="entry name" value="Glyas_Bleomycin-R_OHBP_Dase"/>
</dbReference>
<dbReference type="InterPro" id="IPR037523">
    <property type="entry name" value="VOC_core"/>
</dbReference>
<dbReference type="Pfam" id="PF00903">
    <property type="entry name" value="Glyoxalase"/>
    <property type="match status" value="1"/>
</dbReference>
<dbReference type="RefSeq" id="WP_102770861.1">
    <property type="nucleotide sequence ID" value="NZ_POQS01000001.1"/>
</dbReference>
<gene>
    <name evidence="2" type="ORF">C1I89_00430</name>
</gene>
<keyword evidence="3" id="KW-1185">Reference proteome</keyword>
<sequence>MFSHVFVGVTDFERALGFYTALMDTLGLELRFLDRHRPWAGWHSAGGQRPYFVICRPYDGRAPHPGNGQMTAFMAPSREAVRQAHRAALEHGGRCEGPPGLRPQYHANYYGAYFRDPDGNKLCVACHGPAED</sequence>
<dbReference type="CDD" id="cd07262">
    <property type="entry name" value="VOC_like"/>
    <property type="match status" value="1"/>
</dbReference>
<organism evidence="2 3">
    <name type="scientific">Achromobacter pulmonis</name>
    <dbReference type="NCBI Taxonomy" id="1389932"/>
    <lineage>
        <taxon>Bacteria</taxon>
        <taxon>Pseudomonadati</taxon>
        <taxon>Pseudomonadota</taxon>
        <taxon>Betaproteobacteria</taxon>
        <taxon>Burkholderiales</taxon>
        <taxon>Alcaligenaceae</taxon>
        <taxon>Achromobacter</taxon>
    </lineage>
</organism>
<accession>A0A2N8KN73</accession>
<dbReference type="PANTHER" id="PTHR35006">
    <property type="entry name" value="GLYOXALASE FAMILY PROTEIN (AFU_ORTHOLOGUE AFUA_5G14830)"/>
    <property type="match status" value="1"/>
</dbReference>
<dbReference type="Gene3D" id="3.10.180.10">
    <property type="entry name" value="2,3-Dihydroxybiphenyl 1,2-Dioxygenase, domain 1"/>
    <property type="match status" value="1"/>
</dbReference>
<dbReference type="AlphaFoldDB" id="A0A2N8KN73"/>
<dbReference type="EMBL" id="POQS01000001">
    <property type="protein sequence ID" value="PND34904.1"/>
    <property type="molecule type" value="Genomic_DNA"/>
</dbReference>
<evidence type="ECO:0000313" key="3">
    <source>
        <dbReference type="Proteomes" id="UP000235994"/>
    </source>
</evidence>
<proteinExistence type="predicted"/>
<feature type="domain" description="VOC" evidence="1">
    <location>
        <begin position="1"/>
        <end position="127"/>
    </location>
</feature>